<evidence type="ECO:0000259" key="2">
    <source>
        <dbReference type="PROSITE" id="PS50004"/>
    </source>
</evidence>
<name>A0AAF0X3T4_DAUCS</name>
<protein>
    <recommendedName>
        <fullName evidence="2">C2 domain-containing protein</fullName>
    </recommendedName>
</protein>
<dbReference type="Pfam" id="PF00168">
    <property type="entry name" value="C2"/>
    <property type="match status" value="1"/>
</dbReference>
<dbReference type="Proteomes" id="UP000077755">
    <property type="component" value="Chromosome 5"/>
</dbReference>
<feature type="domain" description="C2" evidence="2">
    <location>
        <begin position="1"/>
        <end position="111"/>
    </location>
</feature>
<dbReference type="Gene3D" id="2.60.40.150">
    <property type="entry name" value="C2 domain"/>
    <property type="match status" value="1"/>
</dbReference>
<dbReference type="InterPro" id="IPR000008">
    <property type="entry name" value="C2_dom"/>
</dbReference>
<reference evidence="3" key="2">
    <citation type="submission" date="2022-03" db="EMBL/GenBank/DDBJ databases">
        <title>Draft title - Genomic analysis of global carrot germplasm unveils the trajectory of domestication and the origin of high carotenoid orange carrot.</title>
        <authorList>
            <person name="Iorizzo M."/>
            <person name="Ellison S."/>
            <person name="Senalik D."/>
            <person name="Macko-Podgorni A."/>
            <person name="Grzebelus D."/>
            <person name="Bostan H."/>
            <person name="Rolling W."/>
            <person name="Curaba J."/>
            <person name="Simon P."/>
        </authorList>
    </citation>
    <scope>NUCLEOTIDE SEQUENCE</scope>
    <source>
        <tissue evidence="3">Leaf</tissue>
    </source>
</reference>
<feature type="compositionally biased region" description="Polar residues" evidence="1">
    <location>
        <begin position="202"/>
        <end position="228"/>
    </location>
</feature>
<sequence>MGKIWVEICLISARGLRRTSALWKLQWFAVGWIDPNNKYCTKIDASGNANPVWKTKFSILVDSSESNFNECALSVEVYSREPIFLRERLQGTAAIVLKEFLDKYSKNSEVSKPVEEVGSFQLRKRNSNKPQGFVDVSIRISEKEEELNSYPGILHDRRNSNAMANPYGPAQSYPPKLPLAPSSQQPENESQINVPYKHPMSFPTNYSNSSAGGPSYQSSAGPSYQPQVTPRPPPSAVGPGYQPPKTPPPPPPPSNVGYISTFNPRTDNLPPSYINMPSSGAAPGHNSRPGLGLGLGAGALAAGAVIFGDDFMSGYDLPSASFNISTDLPF</sequence>
<accession>A0AAF0X3T4</accession>
<dbReference type="PROSITE" id="PS50004">
    <property type="entry name" value="C2"/>
    <property type="match status" value="1"/>
</dbReference>
<feature type="compositionally biased region" description="Polar residues" evidence="1">
    <location>
        <begin position="181"/>
        <end position="193"/>
    </location>
</feature>
<dbReference type="PANTHER" id="PTHR32246:SF15">
    <property type="entry name" value="CALCIUM-DEPENDENT LIPID-BINDING (CALB DOMAIN) FAMILY PROTEIN"/>
    <property type="match status" value="1"/>
</dbReference>
<dbReference type="EMBL" id="CP093347">
    <property type="protein sequence ID" value="WOH01286.1"/>
    <property type="molecule type" value="Genomic_DNA"/>
</dbReference>
<feature type="compositionally biased region" description="Pro residues" evidence="1">
    <location>
        <begin position="229"/>
        <end position="254"/>
    </location>
</feature>
<evidence type="ECO:0000313" key="3">
    <source>
        <dbReference type="EMBL" id="WOH01286.1"/>
    </source>
</evidence>
<keyword evidence="4" id="KW-1185">Reference proteome</keyword>
<organism evidence="3 4">
    <name type="scientific">Daucus carota subsp. sativus</name>
    <name type="common">Carrot</name>
    <dbReference type="NCBI Taxonomy" id="79200"/>
    <lineage>
        <taxon>Eukaryota</taxon>
        <taxon>Viridiplantae</taxon>
        <taxon>Streptophyta</taxon>
        <taxon>Embryophyta</taxon>
        <taxon>Tracheophyta</taxon>
        <taxon>Spermatophyta</taxon>
        <taxon>Magnoliopsida</taxon>
        <taxon>eudicotyledons</taxon>
        <taxon>Gunneridae</taxon>
        <taxon>Pentapetalae</taxon>
        <taxon>asterids</taxon>
        <taxon>campanulids</taxon>
        <taxon>Apiales</taxon>
        <taxon>Apiaceae</taxon>
        <taxon>Apioideae</taxon>
        <taxon>Scandiceae</taxon>
        <taxon>Daucinae</taxon>
        <taxon>Daucus</taxon>
        <taxon>Daucus sect. Daucus</taxon>
    </lineage>
</organism>
<reference evidence="3" key="1">
    <citation type="journal article" date="2016" name="Nat. Genet.">
        <title>A high-quality carrot genome assembly provides new insights into carotenoid accumulation and asterid genome evolution.</title>
        <authorList>
            <person name="Iorizzo M."/>
            <person name="Ellison S."/>
            <person name="Senalik D."/>
            <person name="Zeng P."/>
            <person name="Satapoomin P."/>
            <person name="Huang J."/>
            <person name="Bowman M."/>
            <person name="Iovene M."/>
            <person name="Sanseverino W."/>
            <person name="Cavagnaro P."/>
            <person name="Yildiz M."/>
            <person name="Macko-Podgorni A."/>
            <person name="Moranska E."/>
            <person name="Grzebelus E."/>
            <person name="Grzebelus D."/>
            <person name="Ashrafi H."/>
            <person name="Zheng Z."/>
            <person name="Cheng S."/>
            <person name="Spooner D."/>
            <person name="Van Deynze A."/>
            <person name="Simon P."/>
        </authorList>
    </citation>
    <scope>NUCLEOTIDE SEQUENCE</scope>
    <source>
        <tissue evidence="3">Leaf</tissue>
    </source>
</reference>
<dbReference type="InterPro" id="IPR035892">
    <property type="entry name" value="C2_domain_sf"/>
</dbReference>
<evidence type="ECO:0000313" key="4">
    <source>
        <dbReference type="Proteomes" id="UP000077755"/>
    </source>
</evidence>
<dbReference type="CDD" id="cd04051">
    <property type="entry name" value="C2_SRC2_like"/>
    <property type="match status" value="1"/>
</dbReference>
<dbReference type="InterPro" id="IPR044750">
    <property type="entry name" value="C2_SRC2/BAP"/>
</dbReference>
<dbReference type="PANTHER" id="PTHR32246">
    <property type="entry name" value="INGRESSION PROTEIN FIC1"/>
    <property type="match status" value="1"/>
</dbReference>
<proteinExistence type="predicted"/>
<dbReference type="SUPFAM" id="SSF49562">
    <property type="entry name" value="C2 domain (Calcium/lipid-binding domain, CaLB)"/>
    <property type="match status" value="1"/>
</dbReference>
<dbReference type="AlphaFoldDB" id="A0AAF0X3T4"/>
<dbReference type="GO" id="GO:0006952">
    <property type="term" value="P:defense response"/>
    <property type="evidence" value="ECO:0007669"/>
    <property type="project" value="InterPro"/>
</dbReference>
<evidence type="ECO:0000256" key="1">
    <source>
        <dbReference type="SAM" id="MobiDB-lite"/>
    </source>
</evidence>
<feature type="region of interest" description="Disordered" evidence="1">
    <location>
        <begin position="150"/>
        <end position="254"/>
    </location>
</feature>
<gene>
    <name evidence="3" type="ORF">DCAR_0520668</name>
</gene>